<dbReference type="AlphaFoldDB" id="G7ZGK1"/>
<evidence type="ECO:0000313" key="1">
    <source>
        <dbReference type="EMBL" id="CBS90937.1"/>
    </source>
</evidence>
<dbReference type="Proteomes" id="UP000005667">
    <property type="component" value="Plasmid AZO_p4"/>
</dbReference>
<gene>
    <name evidence="1" type="ordered locus">AZOLI_p40569</name>
</gene>
<evidence type="ECO:0000313" key="2">
    <source>
        <dbReference type="Proteomes" id="UP000005667"/>
    </source>
</evidence>
<dbReference type="EMBL" id="FQ311872">
    <property type="protein sequence ID" value="CBS90937.1"/>
    <property type="molecule type" value="Genomic_DNA"/>
</dbReference>
<dbReference type="HOGENOM" id="CLU_992669_0_0_5"/>
<sequence length="280" mass="31678">MIMKFNLYQKKNAMLRKNRMSDKGSCNLSQIYEDYRDLKREYGVSLMEDGVLCAPPSAPSLPGGPGKFYFWCGERLAMGEAATPSDPLNYDWSNAKLDVALDIGLRQARTEFFEILARHTPNKEWFDETIDKYREHVILISEFLFVLRALGADQHDYFLELIKLHNLRITNILASSEHEGKSGGRTDALRGGLFPEAVIAKISMALSQGGFELSQSDMARFLVDVMSAETCRKTLDGLSKCGLLEVIVRPYDKARVIRSPGILENCFGLYMTAIRQIMNR</sequence>
<dbReference type="RefSeq" id="WP_014189781.1">
    <property type="nucleotide sequence ID" value="NC_016587.1"/>
</dbReference>
<dbReference type="KEGG" id="ali:AZOLI_p40569"/>
<organism evidence="1 2">
    <name type="scientific">Azospirillum lipoferum (strain 4B)</name>
    <dbReference type="NCBI Taxonomy" id="862719"/>
    <lineage>
        <taxon>Bacteria</taxon>
        <taxon>Pseudomonadati</taxon>
        <taxon>Pseudomonadota</taxon>
        <taxon>Alphaproteobacteria</taxon>
        <taxon>Rhodospirillales</taxon>
        <taxon>Azospirillaceae</taxon>
        <taxon>Azospirillum</taxon>
    </lineage>
</organism>
<geneLocation type="plasmid" evidence="1 2">
    <name>AZO_p4</name>
</geneLocation>
<dbReference type="OrthoDB" id="7960665at2"/>
<proteinExistence type="predicted"/>
<protein>
    <submittedName>
        <fullName evidence="1">Uncharacterized protein</fullName>
    </submittedName>
</protein>
<keyword evidence="2" id="KW-1185">Reference proteome</keyword>
<name>G7ZGK1_AZOL4</name>
<keyword evidence="1" id="KW-0614">Plasmid</keyword>
<reference evidence="2" key="1">
    <citation type="journal article" date="2011" name="PLoS Genet.">
        <title>Azospirillum genomes reveal transition of bacteria from aquatic to terrestrial environments.</title>
        <authorList>
            <person name="Wisniewski-Dye F."/>
            <person name="Borziak K."/>
            <person name="Khalsa-Moyers G."/>
            <person name="Alexandre G."/>
            <person name="Sukharnikov L.O."/>
            <person name="Wuichet K."/>
            <person name="Hurst G.B."/>
            <person name="McDonald W.H."/>
            <person name="Robertson J.S."/>
            <person name="Barbe V."/>
            <person name="Calteau A."/>
            <person name="Rouy Z."/>
            <person name="Mangenot S."/>
            <person name="Prigent-Combaret C."/>
            <person name="Normand P."/>
            <person name="Boyer M."/>
            <person name="Siguier P."/>
            <person name="Dessaux Y."/>
            <person name="Elmerich C."/>
            <person name="Condemine G."/>
            <person name="Krishnen G."/>
            <person name="Kennedy I."/>
            <person name="Paterson A.H."/>
            <person name="Gonzalez V."/>
            <person name="Mavingui P."/>
            <person name="Zhulin I.B."/>
        </authorList>
    </citation>
    <scope>NUCLEOTIDE SEQUENCE [LARGE SCALE GENOMIC DNA]</scope>
    <source>
        <strain evidence="2">4B</strain>
    </source>
</reference>
<accession>G7ZGK1</accession>